<accession>A0A1F8EVT0</accession>
<dbReference type="Pfam" id="PF03222">
    <property type="entry name" value="Trp_Tyr_perm"/>
    <property type="match status" value="1"/>
</dbReference>
<feature type="transmembrane region" description="Helical" evidence="8">
    <location>
        <begin position="182"/>
        <end position="200"/>
    </location>
</feature>
<feature type="transmembrane region" description="Helical" evidence="8">
    <location>
        <begin position="321"/>
        <end position="341"/>
    </location>
</feature>
<feature type="transmembrane region" description="Helical" evidence="8">
    <location>
        <begin position="260"/>
        <end position="285"/>
    </location>
</feature>
<keyword evidence="6 8" id="KW-1133">Transmembrane helix</keyword>
<name>A0A1F8EVT0_9BACT</name>
<feature type="transmembrane region" description="Helical" evidence="8">
    <location>
        <begin position="117"/>
        <end position="137"/>
    </location>
</feature>
<evidence type="ECO:0000256" key="7">
    <source>
        <dbReference type="ARBA" id="ARBA00023136"/>
    </source>
</evidence>
<evidence type="ECO:0000256" key="5">
    <source>
        <dbReference type="ARBA" id="ARBA00022692"/>
    </source>
</evidence>
<feature type="transmembrane region" description="Helical" evidence="8">
    <location>
        <begin position="86"/>
        <end position="105"/>
    </location>
</feature>
<dbReference type="InterPro" id="IPR018227">
    <property type="entry name" value="Amino_acid_transport_2"/>
</dbReference>
<dbReference type="EMBL" id="MGJJ01000019">
    <property type="protein sequence ID" value="OGN04975.1"/>
    <property type="molecule type" value="Genomic_DNA"/>
</dbReference>
<evidence type="ECO:0000256" key="6">
    <source>
        <dbReference type="ARBA" id="ARBA00022989"/>
    </source>
</evidence>
<feature type="transmembrane region" description="Helical" evidence="8">
    <location>
        <begin position="297"/>
        <end position="315"/>
    </location>
</feature>
<keyword evidence="4" id="KW-0997">Cell inner membrane</keyword>
<dbReference type="GO" id="GO:0015179">
    <property type="term" value="F:L-amino acid transmembrane transporter activity"/>
    <property type="evidence" value="ECO:0007669"/>
    <property type="project" value="TreeGrafter"/>
</dbReference>
<evidence type="ECO:0008006" key="11">
    <source>
        <dbReference type="Google" id="ProtNLM"/>
    </source>
</evidence>
<evidence type="ECO:0000313" key="9">
    <source>
        <dbReference type="EMBL" id="OGN04975.1"/>
    </source>
</evidence>
<evidence type="ECO:0000256" key="4">
    <source>
        <dbReference type="ARBA" id="ARBA00022519"/>
    </source>
</evidence>
<dbReference type="STRING" id="1802669.A2746_01315"/>
<feature type="transmembrane region" description="Helical" evidence="8">
    <location>
        <begin position="220"/>
        <end position="240"/>
    </location>
</feature>
<evidence type="ECO:0000313" key="10">
    <source>
        <dbReference type="Proteomes" id="UP000177419"/>
    </source>
</evidence>
<feature type="transmembrane region" description="Helical" evidence="8">
    <location>
        <begin position="38"/>
        <end position="58"/>
    </location>
</feature>
<dbReference type="GO" id="GO:0005886">
    <property type="term" value="C:plasma membrane"/>
    <property type="evidence" value="ECO:0007669"/>
    <property type="project" value="UniProtKB-SubCell"/>
</dbReference>
<reference evidence="9 10" key="1">
    <citation type="journal article" date="2016" name="Nat. Commun.">
        <title>Thousands of microbial genomes shed light on interconnected biogeochemical processes in an aquifer system.</title>
        <authorList>
            <person name="Anantharaman K."/>
            <person name="Brown C.T."/>
            <person name="Hug L.A."/>
            <person name="Sharon I."/>
            <person name="Castelle C.J."/>
            <person name="Probst A.J."/>
            <person name="Thomas B.C."/>
            <person name="Singh A."/>
            <person name="Wilkins M.J."/>
            <person name="Karaoz U."/>
            <person name="Brodie E.L."/>
            <person name="Williams K.H."/>
            <person name="Hubbard S.S."/>
            <person name="Banfield J.F."/>
        </authorList>
    </citation>
    <scope>NUCLEOTIDE SEQUENCE [LARGE SCALE GENOMIC DNA]</scope>
</reference>
<feature type="transmembrane region" description="Helical" evidence="8">
    <location>
        <begin position="12"/>
        <end position="32"/>
    </location>
</feature>
<protein>
    <recommendedName>
        <fullName evidence="11">Amino acid transporter transmembrane domain-containing protein</fullName>
    </recommendedName>
</protein>
<sequence length="381" mass="41668">MNLLKNKNFLRATAALVGTMVGVGIFGIPFAFSKAGFWTGFLFLILIAAITLLADLMYGEVVLRTRAKHQLVGYTQFYLGPFFKKALFFTAALSTYSALLAYIIISGDFMNNVFSWVFYVSPESYSIIFFVVLSLLILRGLKTVSWAELLLTALFFAVVLGIFFLSLDKLNFSNFKGGALEFWFLPYGILLFAFAGLPAVPLQREILGSGSERLFKKSIFAAVILAAALYFVFAFTVLGISGDTTTPDAISGLFGPLGGAIVFLGSVFGLLAVSTSYLMLGTAFTEIFHLDFKLSKTASWFLTVLPPFVLFLGGMRTFIDVVSLAGSVGIGLEGAILVFLFMKAKSKGDREPEYSLRVPKWLLFGLIGMFIAGSVYAIFIK</sequence>
<evidence type="ECO:0000256" key="2">
    <source>
        <dbReference type="ARBA" id="ARBA00022448"/>
    </source>
</evidence>
<evidence type="ECO:0000256" key="3">
    <source>
        <dbReference type="ARBA" id="ARBA00022475"/>
    </source>
</evidence>
<keyword evidence="5 8" id="KW-0812">Transmembrane</keyword>
<dbReference type="PANTHER" id="PTHR22950">
    <property type="entry name" value="AMINO ACID TRANSPORTER"/>
    <property type="match status" value="1"/>
</dbReference>
<organism evidence="9 10">
    <name type="scientific">Candidatus Yanofskybacteria bacterium RIFCSPHIGHO2_01_FULL_44_22</name>
    <dbReference type="NCBI Taxonomy" id="1802669"/>
    <lineage>
        <taxon>Bacteria</taxon>
        <taxon>Candidatus Yanofskyibacteriota</taxon>
    </lineage>
</organism>
<feature type="transmembrane region" description="Helical" evidence="8">
    <location>
        <begin position="361"/>
        <end position="380"/>
    </location>
</feature>
<comment type="caution">
    <text evidence="9">The sequence shown here is derived from an EMBL/GenBank/DDBJ whole genome shotgun (WGS) entry which is preliminary data.</text>
</comment>
<evidence type="ECO:0000256" key="1">
    <source>
        <dbReference type="ARBA" id="ARBA00004429"/>
    </source>
</evidence>
<comment type="subcellular location">
    <subcellularLocation>
        <location evidence="1">Cell inner membrane</location>
        <topology evidence="1">Multi-pass membrane protein</topology>
    </subcellularLocation>
</comment>
<proteinExistence type="predicted"/>
<feature type="transmembrane region" description="Helical" evidence="8">
    <location>
        <begin position="149"/>
        <end position="167"/>
    </location>
</feature>
<dbReference type="Proteomes" id="UP000177419">
    <property type="component" value="Unassembled WGS sequence"/>
</dbReference>
<evidence type="ECO:0000256" key="8">
    <source>
        <dbReference type="SAM" id="Phobius"/>
    </source>
</evidence>
<dbReference type="AlphaFoldDB" id="A0A1F8EVT0"/>
<gene>
    <name evidence="9" type="ORF">A2746_01315</name>
</gene>
<dbReference type="Gene3D" id="1.20.1740.10">
    <property type="entry name" value="Amino acid/polyamine transporter I"/>
    <property type="match status" value="1"/>
</dbReference>
<keyword evidence="7 8" id="KW-0472">Membrane</keyword>
<keyword evidence="3" id="KW-1003">Cell membrane</keyword>
<keyword evidence="2" id="KW-0813">Transport</keyword>